<dbReference type="VEuPathDB" id="MicrosporidiaDB:NBO_30g0002"/>
<evidence type="ECO:0000313" key="4">
    <source>
        <dbReference type="Proteomes" id="UP000016927"/>
    </source>
</evidence>
<feature type="signal peptide" evidence="2">
    <location>
        <begin position="1"/>
        <end position="21"/>
    </location>
</feature>
<evidence type="ECO:0000313" key="3">
    <source>
        <dbReference type="EMBL" id="EOB14308.1"/>
    </source>
</evidence>
<reference evidence="3 4" key="1">
    <citation type="journal article" date="2013" name="BMC Genomics">
        <title>Comparative genomics of parasitic silkworm microsporidia reveal an association between genome expansion and host adaptation.</title>
        <authorList>
            <person name="Pan G."/>
            <person name="Xu J."/>
            <person name="Li T."/>
            <person name="Xia Q."/>
            <person name="Liu S.L."/>
            <person name="Zhang G."/>
            <person name="Li S."/>
            <person name="Li C."/>
            <person name="Liu H."/>
            <person name="Yang L."/>
            <person name="Liu T."/>
            <person name="Zhang X."/>
            <person name="Wu Z."/>
            <person name="Fan W."/>
            <person name="Dang X."/>
            <person name="Xiang H."/>
            <person name="Tao M."/>
            <person name="Li Y."/>
            <person name="Hu J."/>
            <person name="Li Z."/>
            <person name="Lin L."/>
            <person name="Luo J."/>
            <person name="Geng L."/>
            <person name="Wang L."/>
            <person name="Long M."/>
            <person name="Wan Y."/>
            <person name="He N."/>
            <person name="Zhang Z."/>
            <person name="Lu C."/>
            <person name="Keeling P.J."/>
            <person name="Wang J."/>
            <person name="Xiang Z."/>
            <person name="Zhou Z."/>
        </authorList>
    </citation>
    <scope>NUCLEOTIDE SEQUENCE [LARGE SCALE GENOMIC DNA]</scope>
    <source>
        <strain evidence="4">CQ1 / CVCC 102059</strain>
    </source>
</reference>
<gene>
    <name evidence="3" type="ORF">NBO_30g0002</name>
</gene>
<name>R0MN68_NOSB1</name>
<keyword evidence="1" id="KW-1133">Transmembrane helix</keyword>
<protein>
    <submittedName>
        <fullName evidence="3">Uncharacterized protein</fullName>
    </submittedName>
</protein>
<feature type="transmembrane region" description="Helical" evidence="1">
    <location>
        <begin position="139"/>
        <end position="160"/>
    </location>
</feature>
<evidence type="ECO:0000256" key="2">
    <source>
        <dbReference type="SAM" id="SignalP"/>
    </source>
</evidence>
<keyword evidence="4" id="KW-1185">Reference proteome</keyword>
<feature type="chain" id="PRO_5004344136" evidence="2">
    <location>
        <begin position="22"/>
        <end position="161"/>
    </location>
</feature>
<accession>R0MN68</accession>
<dbReference type="Proteomes" id="UP000016927">
    <property type="component" value="Unassembled WGS sequence"/>
</dbReference>
<dbReference type="EMBL" id="KB908938">
    <property type="protein sequence ID" value="EOB14308.1"/>
    <property type="molecule type" value="Genomic_DNA"/>
</dbReference>
<evidence type="ECO:0000256" key="1">
    <source>
        <dbReference type="SAM" id="Phobius"/>
    </source>
</evidence>
<dbReference type="HOGENOM" id="CLU_1571107_0_0_1"/>
<proteinExistence type="predicted"/>
<keyword evidence="1" id="KW-0472">Membrane</keyword>
<dbReference type="AlphaFoldDB" id="R0MN68"/>
<keyword evidence="1" id="KW-0812">Transmembrane</keyword>
<keyword evidence="2" id="KW-0732">Signal</keyword>
<organism evidence="3 4">
    <name type="scientific">Nosema bombycis (strain CQ1 / CVCC 102059)</name>
    <name type="common">Microsporidian parasite</name>
    <name type="synonym">Pebrine of silkworm</name>
    <dbReference type="NCBI Taxonomy" id="578461"/>
    <lineage>
        <taxon>Eukaryota</taxon>
        <taxon>Fungi</taxon>
        <taxon>Fungi incertae sedis</taxon>
        <taxon>Microsporidia</taxon>
        <taxon>Nosematidae</taxon>
        <taxon>Nosema</taxon>
    </lineage>
</organism>
<sequence length="161" mass="18947">MPMIFEAKYLIVALYFMRILASCKNPIRTPIFDKDGESYRIIVPFQEGIEISRYEIMEGRRNCDVNNFNPIYSSNEIYLKGNMMIIELDEECEDESKIYSICITTKDDKTFFTESFFYHRKKGYFLERFAEDSRFYKVYAPHIGGTLFVGGAAALVYCFLR</sequence>